<sequence length="77" mass="8176">MNENMVNIPTGYSGEISIETSATFVALAVSMVLLVLEFILDGVSFTGIIGSLGMGIIIGIGYYLGLRRRTKTTTSEA</sequence>
<keyword evidence="1" id="KW-0812">Transmembrane</keyword>
<reference evidence="3" key="1">
    <citation type="submission" date="2016-10" db="EMBL/GenBank/DDBJ databases">
        <authorList>
            <person name="Varghese N."/>
            <person name="Submissions S."/>
        </authorList>
    </citation>
    <scope>NUCLEOTIDE SEQUENCE [LARGE SCALE GENOMIC DNA]</scope>
    <source>
        <strain evidence="3">CGMCC 1.8981</strain>
    </source>
</reference>
<keyword evidence="1" id="KW-1133">Transmembrane helix</keyword>
<gene>
    <name evidence="2" type="ORF">SAMN04487967_2231</name>
</gene>
<dbReference type="Proteomes" id="UP000199112">
    <property type="component" value="Unassembled WGS sequence"/>
</dbReference>
<feature type="transmembrane region" description="Helical" evidence="1">
    <location>
        <begin position="45"/>
        <end position="65"/>
    </location>
</feature>
<keyword evidence="1" id="KW-0472">Membrane</keyword>
<organism evidence="2 3">
    <name type="scientific">Natronorubrum sediminis</name>
    <dbReference type="NCBI Taxonomy" id="640943"/>
    <lineage>
        <taxon>Archaea</taxon>
        <taxon>Methanobacteriati</taxon>
        <taxon>Methanobacteriota</taxon>
        <taxon>Stenosarchaea group</taxon>
        <taxon>Halobacteria</taxon>
        <taxon>Halobacteriales</taxon>
        <taxon>Natrialbaceae</taxon>
        <taxon>Natronorubrum</taxon>
    </lineage>
</organism>
<protein>
    <submittedName>
        <fullName evidence="2">Uncharacterized protein</fullName>
    </submittedName>
</protein>
<evidence type="ECO:0000313" key="2">
    <source>
        <dbReference type="EMBL" id="SEH15767.1"/>
    </source>
</evidence>
<proteinExistence type="predicted"/>
<keyword evidence="3" id="KW-1185">Reference proteome</keyword>
<dbReference type="EMBL" id="FNWL01000002">
    <property type="protein sequence ID" value="SEH15767.1"/>
    <property type="molecule type" value="Genomic_DNA"/>
</dbReference>
<name>A0A1H6FY88_9EURY</name>
<accession>A0A1H6FY88</accession>
<feature type="transmembrane region" description="Helical" evidence="1">
    <location>
        <begin position="21"/>
        <end position="39"/>
    </location>
</feature>
<evidence type="ECO:0000313" key="3">
    <source>
        <dbReference type="Proteomes" id="UP000199112"/>
    </source>
</evidence>
<dbReference type="AlphaFoldDB" id="A0A1H6FY88"/>
<evidence type="ECO:0000256" key="1">
    <source>
        <dbReference type="SAM" id="Phobius"/>
    </source>
</evidence>